<feature type="transmembrane region" description="Helical" evidence="7">
    <location>
        <begin position="72"/>
        <end position="91"/>
    </location>
</feature>
<name>Q57VJ6_TRYB2</name>
<dbReference type="VEuPathDB" id="TriTrypDB:Tb927.7.6150"/>
<keyword evidence="10" id="KW-1185">Reference proteome</keyword>
<dbReference type="EMBL" id="CP000070">
    <property type="protein sequence ID" value="AAZ12679.1"/>
    <property type="molecule type" value="Genomic_DNA"/>
</dbReference>
<accession>Q57VJ6</accession>
<keyword evidence="5 7" id="KW-1133">Transmembrane helix</keyword>
<reference evidence="9 10" key="2">
    <citation type="journal article" date="2005" name="Science">
        <title>The genome of the African trypanosome Trypanosoma brucei.</title>
        <authorList>
            <person name="Berriman M."/>
            <person name="Ghedin E."/>
            <person name="Hertz-Fowler C."/>
            <person name="Blandin G."/>
            <person name="Renauld H."/>
            <person name="Bartholomeu D.C."/>
            <person name="Lennard N.J."/>
            <person name="Caler E."/>
            <person name="Hamlin N.E."/>
            <person name="Haas B."/>
            <person name="Bohme U."/>
            <person name="Hannick L."/>
            <person name="Aslett M.A."/>
            <person name="Shallom J."/>
            <person name="Marcello L."/>
            <person name="Hou L."/>
            <person name="Wickstead B."/>
            <person name="Alsmark U.C."/>
            <person name="Arrowsmith C."/>
            <person name="Atkin R.J."/>
            <person name="Barron A.J."/>
            <person name="Bringaud F."/>
            <person name="Brooks K."/>
            <person name="Carrington M."/>
            <person name="Cherevach I."/>
            <person name="Chillingworth T.J."/>
            <person name="Churcher C."/>
            <person name="Clark L.N."/>
            <person name="Corton C.H."/>
            <person name="Cronin A."/>
            <person name="Davies R.M."/>
            <person name="Doggett J."/>
            <person name="Djikeng A."/>
            <person name="Feldblyum T."/>
            <person name="Field M.C."/>
            <person name="Fraser A."/>
            <person name="Goodhead I."/>
            <person name="Hance Z."/>
            <person name="Harper D."/>
            <person name="Harris B.R."/>
            <person name="Hauser H."/>
            <person name="Hostetler J."/>
            <person name="Ivens A."/>
            <person name="Jagels K."/>
            <person name="Johnson D."/>
            <person name="Johnson J."/>
            <person name="Jones K."/>
            <person name="Kerhornou A.X."/>
            <person name="Koo H."/>
            <person name="Larke N."/>
            <person name="Landfear S."/>
            <person name="Larkin C."/>
            <person name="Leech V."/>
            <person name="Line A."/>
            <person name="Lord A."/>
            <person name="Macleod A."/>
            <person name="Mooney P.J."/>
            <person name="Moule S."/>
            <person name="Martin D.M."/>
            <person name="Morgan G.W."/>
            <person name="Mungall K."/>
            <person name="Norbertczak H."/>
            <person name="Ormond D."/>
            <person name="Pai G."/>
            <person name="Peacock C.S."/>
            <person name="Peterson J."/>
            <person name="Quail M.A."/>
            <person name="Rabbinowitsch E."/>
            <person name="Rajandream M.A."/>
            <person name="Reitter C."/>
            <person name="Salzberg S.L."/>
            <person name="Sanders M."/>
            <person name="Schobel S."/>
            <person name="Sharp S."/>
            <person name="Simmonds M."/>
            <person name="Simpson A.J."/>
            <person name="Tallon L."/>
            <person name="Turner C.M."/>
            <person name="Tait A."/>
            <person name="Tivey A.R."/>
            <person name="Van Aken S."/>
            <person name="Walker D."/>
            <person name="Wanless D."/>
            <person name="Wang S."/>
            <person name="White B."/>
            <person name="White O."/>
            <person name="Whitehead S."/>
            <person name="Woodward J."/>
            <person name="Wortman J."/>
            <person name="Adams M.D."/>
            <person name="Embley T.M."/>
            <person name="Gull K."/>
            <person name="Ullu E."/>
            <person name="Barry J.D."/>
            <person name="Fairlamb A.H."/>
            <person name="Opperdoes F."/>
            <person name="Barrell B.G."/>
            <person name="Donelson J.E."/>
            <person name="Hall N."/>
            <person name="Fraser C.M."/>
            <person name="Melville S.E."/>
            <person name="El-Sayed N.M."/>
        </authorList>
    </citation>
    <scope>NUCLEOTIDE SEQUENCE [LARGE SCALE GENOMIC DNA]</scope>
    <source>
        <strain evidence="9 10">927/4 GUTat10.1</strain>
    </source>
</reference>
<dbReference type="AlphaFoldDB" id="Q57VJ6"/>
<accession>D6XJE6</accession>
<organism evidence="8 10">
    <name type="scientific">Trypanosoma brucei brucei (strain 927/4 GUTat10.1)</name>
    <dbReference type="NCBI Taxonomy" id="185431"/>
    <lineage>
        <taxon>Eukaryota</taxon>
        <taxon>Discoba</taxon>
        <taxon>Euglenozoa</taxon>
        <taxon>Kinetoplastea</taxon>
        <taxon>Metakinetoplastina</taxon>
        <taxon>Trypanosomatida</taxon>
        <taxon>Trypanosomatidae</taxon>
        <taxon>Trypanosoma</taxon>
    </lineage>
</organism>
<evidence type="ECO:0000256" key="7">
    <source>
        <dbReference type="SAM" id="Phobius"/>
    </source>
</evidence>
<evidence type="ECO:0000256" key="4">
    <source>
        <dbReference type="ARBA" id="ARBA00022692"/>
    </source>
</evidence>
<dbReference type="InterPro" id="IPR021910">
    <property type="entry name" value="NGX6/PGAP6/MYMK"/>
</dbReference>
<keyword evidence="3" id="KW-1003">Cell membrane</keyword>
<dbReference type="OrthoDB" id="10266771at2759"/>
<reference evidence="9" key="1">
    <citation type="journal article" date="2005" name="Science">
        <title>Comparative genomics of trypanosomatid parasitic protozoa.</title>
        <authorList>
            <person name="El-Sayed N.M."/>
            <person name="Myler P.J."/>
            <person name="Blandin G."/>
            <person name="Berriman M."/>
            <person name="Crabtree J."/>
            <person name="Aggarwal G."/>
            <person name="Caler E."/>
            <person name="Renauld H."/>
            <person name="Worthey E.A."/>
            <person name="Hertz-Fowler C."/>
            <person name="Ghedin E."/>
            <person name="Peacock C."/>
            <person name="Bartholomeu D.C."/>
            <person name="Haas B.J."/>
            <person name="Tran A.N."/>
            <person name="Wortman J.R."/>
            <person name="Alsmark U.C."/>
            <person name="Angiuoli S."/>
            <person name="Anupama A."/>
            <person name="Badger J."/>
            <person name="Bringaud F."/>
            <person name="Cadag E."/>
            <person name="Carlton J.M."/>
            <person name="Cerqueira G.C."/>
            <person name="Creasy T."/>
            <person name="Delcher A.L."/>
            <person name="Djikeng A."/>
            <person name="Embley T.M."/>
            <person name="Hauser C."/>
            <person name="Ivens A.C."/>
            <person name="Kummerfeld S.K."/>
            <person name="Pereira-Leal J.B."/>
            <person name="Nilsson D."/>
            <person name="Peterson J."/>
            <person name="Salzberg S.L."/>
            <person name="Shallom J."/>
            <person name="Silva J.C."/>
            <person name="Sundaram J."/>
            <person name="Westenberger S."/>
            <person name="White O."/>
            <person name="Melville S.E."/>
            <person name="Donelson J.E."/>
            <person name="Andersson B."/>
            <person name="Stuart K.D."/>
            <person name="Hall N."/>
        </authorList>
    </citation>
    <scope>NUCLEOTIDE SEQUENCE</scope>
    <source>
        <strain evidence="9">927/4 GUTat10.1</strain>
    </source>
</reference>
<sequence>MYSVHWEEDGIASCFASLFSTASYAAYMPTLQYFLKKRYVYESVFAIFGITASLMFHLCNLLGVEIFMDDAAWFRVGNICLITLIGAWSTYICAFRDSFVERFTKYCFLLICIICHATGPWTPVKLLTKGAYVSFVVPICVYTYRRQLPAVFTRRLLVLVFAVVIALSFLFISLDDERDPFMFFLSACRSLFGIASYLMWTLLKVPGVTGVMGKSIHV</sequence>
<dbReference type="PaxDb" id="5691-AAZ12679"/>
<reference evidence="8" key="3">
    <citation type="submission" date="2005-04" db="EMBL/GenBank/DDBJ databases">
        <title>.</title>
        <authorList>
            <person name="Ghedin E."/>
            <person name="Blandin G."/>
            <person name="Bartholomeu D."/>
            <person name="Caler E."/>
            <person name="Haas B."/>
            <person name="Hannick L."/>
            <person name="Shallom J."/>
            <person name="Hou L."/>
            <person name="Djikeng A."/>
            <person name="Feldblyum T."/>
            <person name="Hostetler J."/>
            <person name="Johnson J."/>
            <person name="Jones K."/>
            <person name="Koo H.L."/>
            <person name="Larkin C."/>
            <person name="Pai G."/>
            <person name="Peterson J."/>
            <person name="Khalak H.G."/>
            <person name="Salzberg S."/>
            <person name="Simpson A.J."/>
            <person name="Tallon L."/>
            <person name="Van Aken S."/>
            <person name="Wanless D."/>
            <person name="White O."/>
            <person name="Wortman J."/>
            <person name="Fraser C.M."/>
            <person name="El-Sayed N.M.A."/>
        </authorList>
    </citation>
    <scope>NUCLEOTIDE SEQUENCE</scope>
    <source>
        <strain evidence="8">GUTat10.1</strain>
    </source>
</reference>
<gene>
    <name evidence="9" type="primary">Tb07.2F2.420</name>
    <name evidence="8" type="ORF">Tb927.7.6150</name>
</gene>
<evidence type="ECO:0000313" key="9">
    <source>
        <dbReference type="EMBL" id="AAZ12679.1"/>
    </source>
</evidence>
<feature type="transmembrane region" description="Helical" evidence="7">
    <location>
        <begin position="156"/>
        <end position="174"/>
    </location>
</feature>
<comment type="similarity">
    <text evidence="2">Belongs to the TMEM8 family.</text>
</comment>
<dbReference type="InParanoid" id="Q57VJ6"/>
<comment type="subcellular location">
    <subcellularLocation>
        <location evidence="1">Cell membrane</location>
        <topology evidence="1">Multi-pass membrane protein</topology>
    </subcellularLocation>
</comment>
<dbReference type="GO" id="GO:0005886">
    <property type="term" value="C:plasma membrane"/>
    <property type="evidence" value="ECO:0007669"/>
    <property type="project" value="UniProtKB-SubCell"/>
</dbReference>
<dbReference type="KEGG" id="tbr:Tb927.7.6150"/>
<dbReference type="GeneID" id="3658824"/>
<dbReference type="EMBL" id="AC159439">
    <property type="protein sequence ID" value="AAX70373.1"/>
    <property type="molecule type" value="Genomic_DNA"/>
</dbReference>
<evidence type="ECO:0000256" key="3">
    <source>
        <dbReference type="ARBA" id="ARBA00022475"/>
    </source>
</evidence>
<keyword evidence="4 7" id="KW-0812">Transmembrane</keyword>
<protein>
    <submittedName>
        <fullName evidence="8">Uncharacterized protein</fullName>
    </submittedName>
</protein>
<evidence type="ECO:0000313" key="8">
    <source>
        <dbReference type="EMBL" id="AAX70373.1"/>
    </source>
</evidence>
<evidence type="ECO:0000313" key="10">
    <source>
        <dbReference type="Proteomes" id="UP000008524"/>
    </source>
</evidence>
<feature type="transmembrane region" description="Helical" evidence="7">
    <location>
        <begin position="103"/>
        <end position="121"/>
    </location>
</feature>
<proteinExistence type="inferred from homology"/>
<evidence type="ECO:0000256" key="2">
    <source>
        <dbReference type="ARBA" id="ARBA00005542"/>
    </source>
</evidence>
<feature type="transmembrane region" description="Helical" evidence="7">
    <location>
        <begin position="44"/>
        <end position="66"/>
    </location>
</feature>
<evidence type="ECO:0000256" key="5">
    <source>
        <dbReference type="ARBA" id="ARBA00022989"/>
    </source>
</evidence>
<dbReference type="PANTHER" id="PTHR36561:SF2">
    <property type="entry name" value="HAEMOLYSIN-III RELATED"/>
    <property type="match status" value="1"/>
</dbReference>
<reference evidence="9" key="4">
    <citation type="submission" date="2005-04" db="EMBL/GenBank/DDBJ databases">
        <title>Sequencing, closure, and annotation of Trypanosoma brucei chromosomes 2 through 8.</title>
        <authorList>
            <person name="Ghedin E."/>
            <person name="Blandin G."/>
            <person name="Bartholomeu D."/>
            <person name="Caler E."/>
            <person name="Haas B."/>
            <person name="Hannick L."/>
            <person name="Shallom J."/>
            <person name="Hou L."/>
            <person name="Djikeng A."/>
            <person name="Feldblyum T."/>
            <person name="Hostetler J."/>
            <person name="Johnson J."/>
            <person name="Jones K."/>
            <person name="Koo H.L."/>
            <person name="Larkin C."/>
            <person name="Pai G."/>
            <person name="Peterson J."/>
            <person name="Khalak H.G."/>
            <person name="Salzberg S."/>
            <person name="Simpson A.J."/>
            <person name="Tallon L."/>
            <person name="Van Aken S."/>
            <person name="Wanless D."/>
            <person name="White O."/>
            <person name="Wortman J."/>
            <person name="Fraser C.M."/>
            <person name="El-Sayed N.M.A."/>
        </authorList>
    </citation>
    <scope>NUCLEOTIDE SEQUENCE</scope>
    <source>
        <strain evidence="9">927/4 GUTat10.1</strain>
    </source>
</reference>
<evidence type="ECO:0000256" key="6">
    <source>
        <dbReference type="ARBA" id="ARBA00023136"/>
    </source>
</evidence>
<keyword evidence="6 7" id="KW-0472">Membrane</keyword>
<dbReference type="PANTHER" id="PTHR36561">
    <property type="entry name" value="HAEMOLYSIN-III RELATED-RELATED"/>
    <property type="match status" value="1"/>
</dbReference>
<dbReference type="Pfam" id="PF12036">
    <property type="entry name" value="DUF3522"/>
    <property type="match status" value="1"/>
</dbReference>
<feature type="transmembrane region" description="Helical" evidence="7">
    <location>
        <begin position="180"/>
        <end position="203"/>
    </location>
</feature>
<dbReference type="RefSeq" id="XP_846238.1">
    <property type="nucleotide sequence ID" value="XM_841145.1"/>
</dbReference>
<dbReference type="Proteomes" id="UP000008524">
    <property type="component" value="Chromosome 7"/>
</dbReference>
<evidence type="ECO:0000256" key="1">
    <source>
        <dbReference type="ARBA" id="ARBA00004651"/>
    </source>
</evidence>